<dbReference type="InterPro" id="IPR029003">
    <property type="entry name" value="CENP-S/Mhf1"/>
</dbReference>
<dbReference type="Proteomes" id="UP000777482">
    <property type="component" value="Unassembled WGS sequence"/>
</dbReference>
<evidence type="ECO:0000256" key="2">
    <source>
        <dbReference type="ARBA" id="ARBA00022763"/>
    </source>
</evidence>
<dbReference type="GO" id="GO:0003682">
    <property type="term" value="F:chromatin binding"/>
    <property type="evidence" value="ECO:0007669"/>
    <property type="project" value="TreeGrafter"/>
</dbReference>
<keyword evidence="2" id="KW-0227">DNA damage</keyword>
<feature type="compositionally biased region" description="Acidic residues" evidence="5">
    <location>
        <begin position="224"/>
        <end position="241"/>
    </location>
</feature>
<reference evidence="6 7" key="1">
    <citation type="submission" date="2020-11" db="EMBL/GenBank/DDBJ databases">
        <title>Kefir isolates.</title>
        <authorList>
            <person name="Marcisauskas S."/>
            <person name="Kim Y."/>
            <person name="Blasche S."/>
        </authorList>
    </citation>
    <scope>NUCLEOTIDE SEQUENCE [LARGE SCALE GENOMIC DNA]</scope>
    <source>
        <strain evidence="6 7">KR</strain>
    </source>
</reference>
<keyword evidence="4" id="KW-0234">DNA repair</keyword>
<dbReference type="GO" id="GO:0071821">
    <property type="term" value="C:FANCM-MHF complex"/>
    <property type="evidence" value="ECO:0007669"/>
    <property type="project" value="InterPro"/>
</dbReference>
<dbReference type="CDD" id="cd22919">
    <property type="entry name" value="HFD_CENP-S"/>
    <property type="match status" value="1"/>
</dbReference>
<feature type="region of interest" description="Disordered" evidence="5">
    <location>
        <begin position="161"/>
        <end position="317"/>
    </location>
</feature>
<evidence type="ECO:0000313" key="6">
    <source>
        <dbReference type="EMBL" id="KAG0666136.1"/>
    </source>
</evidence>
<evidence type="ECO:0000256" key="3">
    <source>
        <dbReference type="ARBA" id="ARBA00023125"/>
    </source>
</evidence>
<dbReference type="SUPFAM" id="SSF47113">
    <property type="entry name" value="Histone-fold"/>
    <property type="match status" value="1"/>
</dbReference>
<proteinExistence type="inferred from homology"/>
<gene>
    <name evidence="6" type="ORF">C6P46_005487</name>
</gene>
<dbReference type="Pfam" id="PF15630">
    <property type="entry name" value="CENP-S"/>
    <property type="match status" value="1"/>
</dbReference>
<dbReference type="Gene3D" id="1.10.20.10">
    <property type="entry name" value="Histone, subunit A"/>
    <property type="match status" value="1"/>
</dbReference>
<feature type="compositionally biased region" description="Low complexity" evidence="5">
    <location>
        <begin position="169"/>
        <end position="188"/>
    </location>
</feature>
<feature type="compositionally biased region" description="Acidic residues" evidence="5">
    <location>
        <begin position="272"/>
        <end position="291"/>
    </location>
</feature>
<evidence type="ECO:0000313" key="7">
    <source>
        <dbReference type="Proteomes" id="UP000777482"/>
    </source>
</evidence>
<evidence type="ECO:0000256" key="5">
    <source>
        <dbReference type="SAM" id="MobiDB-lite"/>
    </source>
</evidence>
<sequence length="317" mass="33827">MARGRKADDSDDPLSRQSLKAAVWYTVTKVGLFCHTGTQREHVANALRGQIAQEEGMHRRLLVRNTVQNLTLAGYSVSAELSLPFAASEHFVAALAEVVFQQALSLGKDLESFAKHAGRLTINADDVKLAARRNEPMYESLSTAAIQHGLTLADLRADTASTSRAGSSKPKAVKAPRIAAAKPADAAPQPAPKPKKETKTTTARSRTTSSSKGKGKAKVVDSPSEMDDDSDPQLVATEDDEPRGGARGGGGGFVKASALKDKKGKRRAVESSSDEGDEEAEAGAGSEDEIMSDSSDDRRKKRRKQTNGSKRRKSDAD</sequence>
<feature type="compositionally biased region" description="Low complexity" evidence="5">
    <location>
        <begin position="200"/>
        <end position="212"/>
    </location>
</feature>
<name>A0A9P6W8R8_RHOMI</name>
<dbReference type="PANTHER" id="PTHR22980:SF0">
    <property type="entry name" value="CENTROMERE PROTEIN S"/>
    <property type="match status" value="1"/>
</dbReference>
<dbReference type="OrthoDB" id="1872155at2759"/>
<dbReference type="PANTHER" id="PTHR22980">
    <property type="entry name" value="CORTISTATIN"/>
    <property type="match status" value="1"/>
</dbReference>
<dbReference type="GO" id="GO:0046982">
    <property type="term" value="F:protein heterodimerization activity"/>
    <property type="evidence" value="ECO:0007669"/>
    <property type="project" value="InterPro"/>
</dbReference>
<evidence type="ECO:0000256" key="4">
    <source>
        <dbReference type="ARBA" id="ARBA00023204"/>
    </source>
</evidence>
<dbReference type="GO" id="GO:0006281">
    <property type="term" value="P:DNA repair"/>
    <property type="evidence" value="ECO:0007669"/>
    <property type="project" value="UniProtKB-KW"/>
</dbReference>
<evidence type="ECO:0000256" key="1">
    <source>
        <dbReference type="ARBA" id="ARBA00006612"/>
    </source>
</evidence>
<comment type="similarity">
    <text evidence="1">Belongs to the TAF9 family. CENP-S/MHF1 subfamily.</text>
</comment>
<dbReference type="InterPro" id="IPR009072">
    <property type="entry name" value="Histone-fold"/>
</dbReference>
<keyword evidence="3" id="KW-0238">DNA-binding</keyword>
<protein>
    <recommendedName>
        <fullName evidence="8">Centromere protein S</fullName>
    </recommendedName>
</protein>
<feature type="compositionally biased region" description="Basic residues" evidence="5">
    <location>
        <begin position="299"/>
        <end position="317"/>
    </location>
</feature>
<dbReference type="AlphaFoldDB" id="A0A9P6W8R8"/>
<dbReference type="GO" id="GO:0031297">
    <property type="term" value="P:replication fork processing"/>
    <property type="evidence" value="ECO:0007669"/>
    <property type="project" value="TreeGrafter"/>
</dbReference>
<evidence type="ECO:0008006" key="8">
    <source>
        <dbReference type="Google" id="ProtNLM"/>
    </source>
</evidence>
<keyword evidence="7" id="KW-1185">Reference proteome</keyword>
<dbReference type="GO" id="GO:0000712">
    <property type="term" value="P:resolution of meiotic recombination intermediates"/>
    <property type="evidence" value="ECO:0007669"/>
    <property type="project" value="TreeGrafter"/>
</dbReference>
<dbReference type="EMBL" id="PUHQ01000006">
    <property type="protein sequence ID" value="KAG0666136.1"/>
    <property type="molecule type" value="Genomic_DNA"/>
</dbReference>
<dbReference type="GO" id="GO:0003677">
    <property type="term" value="F:DNA binding"/>
    <property type="evidence" value="ECO:0007669"/>
    <property type="project" value="UniProtKB-KW"/>
</dbReference>
<organism evidence="6 7">
    <name type="scientific">Rhodotorula mucilaginosa</name>
    <name type="common">Yeast</name>
    <name type="synonym">Rhodotorula rubra</name>
    <dbReference type="NCBI Taxonomy" id="5537"/>
    <lineage>
        <taxon>Eukaryota</taxon>
        <taxon>Fungi</taxon>
        <taxon>Dikarya</taxon>
        <taxon>Basidiomycota</taxon>
        <taxon>Pucciniomycotina</taxon>
        <taxon>Microbotryomycetes</taxon>
        <taxon>Sporidiobolales</taxon>
        <taxon>Sporidiobolaceae</taxon>
        <taxon>Rhodotorula</taxon>
    </lineage>
</organism>
<comment type="caution">
    <text evidence="6">The sequence shown here is derived from an EMBL/GenBank/DDBJ whole genome shotgun (WGS) entry which is preliminary data.</text>
</comment>
<accession>A0A9P6W8R8</accession>